<name>A0A1W0X0Q2_HYPEX</name>
<gene>
    <name evidence="2" type="ORF">BV898_05214</name>
</gene>
<comment type="caution">
    <text evidence="2">The sequence shown here is derived from an EMBL/GenBank/DDBJ whole genome shotgun (WGS) entry which is preliminary data.</text>
</comment>
<evidence type="ECO:0000313" key="3">
    <source>
        <dbReference type="Proteomes" id="UP000192578"/>
    </source>
</evidence>
<evidence type="ECO:0000256" key="1">
    <source>
        <dbReference type="SAM" id="MobiDB-lite"/>
    </source>
</evidence>
<dbReference type="OrthoDB" id="10510471at2759"/>
<accession>A0A1W0X0Q2</accession>
<organism evidence="2 3">
    <name type="scientific">Hypsibius exemplaris</name>
    <name type="common">Freshwater tardigrade</name>
    <dbReference type="NCBI Taxonomy" id="2072580"/>
    <lineage>
        <taxon>Eukaryota</taxon>
        <taxon>Metazoa</taxon>
        <taxon>Ecdysozoa</taxon>
        <taxon>Tardigrada</taxon>
        <taxon>Eutardigrada</taxon>
        <taxon>Parachela</taxon>
        <taxon>Hypsibioidea</taxon>
        <taxon>Hypsibiidae</taxon>
        <taxon>Hypsibius</taxon>
    </lineage>
</organism>
<evidence type="ECO:0000313" key="2">
    <source>
        <dbReference type="EMBL" id="OQV20872.1"/>
    </source>
</evidence>
<feature type="compositionally biased region" description="Polar residues" evidence="1">
    <location>
        <begin position="1"/>
        <end position="10"/>
    </location>
</feature>
<proteinExistence type="predicted"/>
<keyword evidence="3" id="KW-1185">Reference proteome</keyword>
<dbReference type="EMBL" id="MTYJ01000027">
    <property type="protein sequence ID" value="OQV20872.1"/>
    <property type="molecule type" value="Genomic_DNA"/>
</dbReference>
<protein>
    <submittedName>
        <fullName evidence="2">Uncharacterized protein</fullName>
    </submittedName>
</protein>
<dbReference type="Proteomes" id="UP000192578">
    <property type="component" value="Unassembled WGS sequence"/>
</dbReference>
<reference evidence="3" key="1">
    <citation type="submission" date="2017-01" db="EMBL/GenBank/DDBJ databases">
        <title>Comparative genomics of anhydrobiosis in the tardigrade Hypsibius dujardini.</title>
        <authorList>
            <person name="Yoshida Y."/>
            <person name="Koutsovoulos G."/>
            <person name="Laetsch D."/>
            <person name="Stevens L."/>
            <person name="Kumar S."/>
            <person name="Horikawa D."/>
            <person name="Ishino K."/>
            <person name="Komine S."/>
            <person name="Tomita M."/>
            <person name="Blaxter M."/>
            <person name="Arakawa K."/>
        </authorList>
    </citation>
    <scope>NUCLEOTIDE SEQUENCE [LARGE SCALE GENOMIC DNA]</scope>
    <source>
        <strain evidence="3">Z151</strain>
    </source>
</reference>
<feature type="region of interest" description="Disordered" evidence="1">
    <location>
        <begin position="1"/>
        <end position="27"/>
    </location>
</feature>
<dbReference type="AlphaFoldDB" id="A0A1W0X0Q2"/>
<sequence length="187" mass="21436">MLNFAAVSTNDSEHSDDVSNPQAQDEFDELLRSLKQDDFSDACCRRKDTLQQLLSEDPSIETNSRFDLHCLLSGEAPEAQGPRQTVRSTPPLDVLEQIEEEDEDKILMDAQSSLFAWSFRHGTYVGAQHEEGDYDLDSYGEQVYSPIQGFFDKFPTYKLWWLNNILAKEDEITERFHYEADRLASAA</sequence>